<keyword evidence="2" id="KW-0472">Membrane</keyword>
<feature type="transmembrane region" description="Helical" evidence="2">
    <location>
        <begin position="698"/>
        <end position="716"/>
    </location>
</feature>
<name>A0AB34G3N3_9HYPO</name>
<comment type="caution">
    <text evidence="3">The sequence shown here is derived from an EMBL/GenBank/DDBJ whole genome shotgun (WGS) entry which is preliminary data.</text>
</comment>
<feature type="transmembrane region" description="Helical" evidence="2">
    <location>
        <begin position="769"/>
        <end position="790"/>
    </location>
</feature>
<gene>
    <name evidence="3" type="ORF">O9K51_00814</name>
</gene>
<evidence type="ECO:0000256" key="1">
    <source>
        <dbReference type="SAM" id="MobiDB-lite"/>
    </source>
</evidence>
<keyword evidence="4" id="KW-1185">Reference proteome</keyword>
<keyword evidence="2" id="KW-0812">Transmembrane</keyword>
<keyword evidence="2" id="KW-1133">Transmembrane helix</keyword>
<dbReference type="Proteomes" id="UP001163105">
    <property type="component" value="Unassembled WGS sequence"/>
</dbReference>
<proteinExistence type="predicted"/>
<feature type="region of interest" description="Disordered" evidence="1">
    <location>
        <begin position="21"/>
        <end position="54"/>
    </location>
</feature>
<sequence>MTRVEGAAEAEAVEDLVEAQAAEQAVDEAAEAEAAQELADEAEHAVEQQADGGEDLEERLREEAPERVELLLGVGHAVDLALGVVDGLGDGAVGEVVLLGARVLGGRLVLGLALDAAVGVHAADQAVGLGEDLAALLDEGLDLADELLLVELLLGRLLGLVDLVRDHAQDGADLLERLLDGAGELTGQLAVLFGLLALLLVLGRLLRDVLHERDVADGVALGVDHVAVVVNLLAGADADVAARELADDVVVLVEHVAVAVDAAAGEGVLLLLDLGLLPALGLAQDVAVLVDDVAVLVDGAAVERLAVALRQPPDDVARRRHDLAVLGDGAALQLGKGPVFGALALVLGHQLGLADLVARLAHDVPLLVAHAAHERRHVALDDAPVDGAVGVDHVARLVDALAGQQRAVHDLLGLGLGLVPGLGLADHVAPAVEDVAVLVHLATLEALGVALDDGAHLPALGRDAPVGLDHGVGEVLKRRKRLLGVLLLVVGDGLRLADDLARIVPDVAVLVGRLALQLLGLALGQPPDNVAVVVDEVAGLVDLAALEHGEVDGRLLGRLLGLFAGGLASGLGLVLGALGGLLALLGGVFGLLADALGGILDVFALRDVAGLVALRGISGVLAGILGLVGDVLAGLLGVVRGLLRVARGVVGSVLCLLSRVVDLVLGLLCRAVDLVLGLLCRVVDLVLCLLCRILGGVLCLLCLVVGGILCALGGVLDILGLVPCQLVGGGVVAEDGLLLLLGLFASRLGVSWGLLVLEVNGGRHLVVDGLGSGFGGLGGLVLSELVLGGLCGRVGVVTRLAANALAGELLLFRLMLATSLLRQRLVGWRGEFSYVTGNLGGALGLAEDVPVAARLLGVLGGLRGVLGVERGLAEDVPGLVDYIAGGGDGAADQALQILGVGYLADGLARLVDNLALLVNGAGGGGPGHVALGVGARGFDGG</sequence>
<feature type="transmembrane region" description="Helical" evidence="2">
    <location>
        <begin position="612"/>
        <end position="636"/>
    </location>
</feature>
<evidence type="ECO:0000256" key="2">
    <source>
        <dbReference type="SAM" id="Phobius"/>
    </source>
</evidence>
<dbReference type="EMBL" id="JAQHRD010000001">
    <property type="protein sequence ID" value="KAJ6446047.1"/>
    <property type="molecule type" value="Genomic_DNA"/>
</dbReference>
<feature type="transmembrane region" description="Helical" evidence="2">
    <location>
        <begin position="648"/>
        <end position="668"/>
    </location>
</feature>
<accession>A0AB34G3N3</accession>
<evidence type="ECO:0000313" key="4">
    <source>
        <dbReference type="Proteomes" id="UP001163105"/>
    </source>
</evidence>
<protein>
    <submittedName>
        <fullName evidence="3">Vacuolar transporter chaperone 4</fullName>
    </submittedName>
</protein>
<reference evidence="3" key="1">
    <citation type="submission" date="2023-01" db="EMBL/GenBank/DDBJ databases">
        <title>The growth and conidiation of Purpureocillium lavendulum are regulated by nitrogen source and histone H3K14 acetylation.</title>
        <authorList>
            <person name="Tang P."/>
            <person name="Han J."/>
            <person name="Zhang C."/>
            <person name="Tang P."/>
            <person name="Qi F."/>
            <person name="Zhang K."/>
            <person name="Liang L."/>
        </authorList>
    </citation>
    <scope>NUCLEOTIDE SEQUENCE</scope>
    <source>
        <strain evidence="3">YMF1.00683</strain>
    </source>
</reference>
<organism evidence="3 4">
    <name type="scientific">Purpureocillium lavendulum</name>
    <dbReference type="NCBI Taxonomy" id="1247861"/>
    <lineage>
        <taxon>Eukaryota</taxon>
        <taxon>Fungi</taxon>
        <taxon>Dikarya</taxon>
        <taxon>Ascomycota</taxon>
        <taxon>Pezizomycotina</taxon>
        <taxon>Sordariomycetes</taxon>
        <taxon>Hypocreomycetidae</taxon>
        <taxon>Hypocreales</taxon>
        <taxon>Ophiocordycipitaceae</taxon>
        <taxon>Purpureocillium</taxon>
    </lineage>
</organism>
<feature type="transmembrane region" description="Helical" evidence="2">
    <location>
        <begin position="559"/>
        <end position="592"/>
    </location>
</feature>
<evidence type="ECO:0000313" key="3">
    <source>
        <dbReference type="EMBL" id="KAJ6446047.1"/>
    </source>
</evidence>
<feature type="transmembrane region" description="Helical" evidence="2">
    <location>
        <begin position="736"/>
        <end position="757"/>
    </location>
</feature>
<dbReference type="AlphaFoldDB" id="A0AB34G3N3"/>